<evidence type="ECO:0000259" key="2">
    <source>
        <dbReference type="PROSITE" id="PS50968"/>
    </source>
</evidence>
<keyword evidence="1" id="KW-0450">Lipoyl</keyword>
<dbReference type="InterPro" id="IPR033753">
    <property type="entry name" value="GCV_H/Fam206"/>
</dbReference>
<dbReference type="Pfam" id="PF01597">
    <property type="entry name" value="GCV_H"/>
    <property type="match status" value="1"/>
</dbReference>
<dbReference type="GO" id="GO:0005829">
    <property type="term" value="C:cytosol"/>
    <property type="evidence" value="ECO:0007669"/>
    <property type="project" value="TreeGrafter"/>
</dbReference>
<dbReference type="GO" id="GO:0019464">
    <property type="term" value="P:glycine decarboxylation via glycine cleavage system"/>
    <property type="evidence" value="ECO:0007669"/>
    <property type="project" value="UniProtKB-UniRule"/>
</dbReference>
<comment type="function">
    <text evidence="1">The glycine cleavage system catalyzes the degradation of glycine. The H protein shuttles the methylamine group of glycine from the P protein to the T protein.</text>
</comment>
<dbReference type="InterPro" id="IPR000089">
    <property type="entry name" value="Biotin_lipoyl"/>
</dbReference>
<evidence type="ECO:0000313" key="3">
    <source>
        <dbReference type="EMBL" id="KPQ41905.1"/>
    </source>
</evidence>
<dbReference type="EMBL" id="LKCM01000283">
    <property type="protein sequence ID" value="KPQ41905.1"/>
    <property type="molecule type" value="Genomic_DNA"/>
</dbReference>
<dbReference type="PROSITE" id="PS50968">
    <property type="entry name" value="BIOTINYL_LIPOYL"/>
    <property type="match status" value="1"/>
</dbReference>
<dbReference type="GO" id="GO:0005960">
    <property type="term" value="C:glycine cleavage complex"/>
    <property type="evidence" value="ECO:0007669"/>
    <property type="project" value="InterPro"/>
</dbReference>
<comment type="similarity">
    <text evidence="1">Belongs to the GcvH family.</text>
</comment>
<dbReference type="PANTHER" id="PTHR11715:SF3">
    <property type="entry name" value="GLYCINE CLEAVAGE SYSTEM H PROTEIN-RELATED"/>
    <property type="match status" value="1"/>
</dbReference>
<proteinExistence type="inferred from homology"/>
<dbReference type="CDD" id="cd06848">
    <property type="entry name" value="GCS_H"/>
    <property type="match status" value="1"/>
</dbReference>
<dbReference type="HAMAP" id="MF_00272">
    <property type="entry name" value="GcvH"/>
    <property type="match status" value="1"/>
</dbReference>
<dbReference type="SUPFAM" id="SSF51230">
    <property type="entry name" value="Single hybrid motif"/>
    <property type="match status" value="1"/>
</dbReference>
<sequence length="142" mass="15796">MVEIEGHNLPEELYYTKDHTWARIEDNGTVTVGLDAFGTKAAGNIEFIDLPLDDDEFEAGEAFGSLESAKWVGGLLTPVSGTVIEVNENIEDELDLLKGDPYGEGWLIKLKPSNLKDDLKSLVHGLDVSPWLKKEIENRKKK</sequence>
<accession>A0A0P8C5G7</accession>
<dbReference type="Proteomes" id="UP000050360">
    <property type="component" value="Unassembled WGS sequence"/>
</dbReference>
<dbReference type="Gene3D" id="2.40.50.100">
    <property type="match status" value="1"/>
</dbReference>
<dbReference type="InterPro" id="IPR011053">
    <property type="entry name" value="Single_hybrid_motif"/>
</dbReference>
<feature type="domain" description="Lipoyl-binding" evidence="2">
    <location>
        <begin position="29"/>
        <end position="111"/>
    </location>
</feature>
<comment type="caution">
    <text evidence="3">The sequence shown here is derived from an EMBL/GenBank/DDBJ whole genome shotgun (WGS) entry which is preliminary data.</text>
</comment>
<dbReference type="PANTHER" id="PTHR11715">
    <property type="entry name" value="GLYCINE CLEAVAGE SYSTEM H PROTEIN"/>
    <property type="match status" value="1"/>
</dbReference>
<reference evidence="3 4" key="1">
    <citation type="submission" date="2015-09" db="EMBL/GenBank/DDBJ databases">
        <title>A metagenomics-based metabolic model of nitrate-dependent anaerobic oxidation of methane by Methanoperedens-like archaea.</title>
        <authorList>
            <person name="Arshad A."/>
            <person name="Speth D.R."/>
            <person name="De Graaf R.M."/>
            <person name="Op Den Camp H.J."/>
            <person name="Jetten M.S."/>
            <person name="Welte C.U."/>
        </authorList>
    </citation>
    <scope>NUCLEOTIDE SEQUENCE [LARGE SCALE GENOMIC DNA]</scope>
</reference>
<dbReference type="InterPro" id="IPR002930">
    <property type="entry name" value="GCV_H"/>
</dbReference>
<name>A0A0P8C5G7_9EURY</name>
<dbReference type="GO" id="GO:0009249">
    <property type="term" value="P:protein lipoylation"/>
    <property type="evidence" value="ECO:0007669"/>
    <property type="project" value="TreeGrafter"/>
</dbReference>
<comment type="cofactor">
    <cofactor evidence="1">
        <name>(R)-lipoate</name>
        <dbReference type="ChEBI" id="CHEBI:83088"/>
    </cofactor>
    <text evidence="1">Binds 1 lipoyl cofactor covalently.</text>
</comment>
<comment type="subunit">
    <text evidence="1">The glycine cleavage system is composed of four proteins: P, T, L and H.</text>
</comment>
<evidence type="ECO:0000256" key="1">
    <source>
        <dbReference type="HAMAP-Rule" id="MF_00272"/>
    </source>
</evidence>
<dbReference type="NCBIfam" id="NF002270">
    <property type="entry name" value="PRK01202.1"/>
    <property type="match status" value="1"/>
</dbReference>
<organism evidence="3 4">
    <name type="scientific">Candidatus Methanoperedens nitratireducens</name>
    <dbReference type="NCBI Taxonomy" id="1392998"/>
    <lineage>
        <taxon>Archaea</taxon>
        <taxon>Methanobacteriati</taxon>
        <taxon>Methanobacteriota</taxon>
        <taxon>Stenosarchaea group</taxon>
        <taxon>Methanomicrobia</taxon>
        <taxon>Methanosarcinales</taxon>
        <taxon>ANME-2 cluster</taxon>
        <taxon>Candidatus Methanoperedentaceae</taxon>
        <taxon>Candidatus Methanoperedens</taxon>
    </lineage>
</organism>
<gene>
    <name evidence="3" type="primary">gcvH_1</name>
    <name evidence="1" type="synonym">gcvH</name>
    <name evidence="3" type="ORF">MPEBLZ_03520</name>
</gene>
<protein>
    <recommendedName>
        <fullName evidence="1">Probable glycine cleavage system H protein</fullName>
    </recommendedName>
</protein>
<evidence type="ECO:0000313" key="4">
    <source>
        <dbReference type="Proteomes" id="UP000050360"/>
    </source>
</evidence>
<dbReference type="AlphaFoldDB" id="A0A0P8C5G7"/>
<feature type="modified residue" description="N6-lipoyllysine" evidence="1">
    <location>
        <position position="70"/>
    </location>
</feature>